<keyword evidence="2" id="KW-1185">Reference proteome</keyword>
<sequence>MKMSSSDSEYVVNEDAISTSGATVKGSCKRAKRVPIVPIDNVSFHYENGSSRW</sequence>
<evidence type="ECO:0000313" key="1">
    <source>
        <dbReference type="EMBL" id="MCI83576.1"/>
    </source>
</evidence>
<protein>
    <submittedName>
        <fullName evidence="1">Uncharacterized protein</fullName>
    </submittedName>
</protein>
<name>A0A392V5L2_9FABA</name>
<evidence type="ECO:0000313" key="2">
    <source>
        <dbReference type="Proteomes" id="UP000265520"/>
    </source>
</evidence>
<comment type="caution">
    <text evidence="1">The sequence shown here is derived from an EMBL/GenBank/DDBJ whole genome shotgun (WGS) entry which is preliminary data.</text>
</comment>
<dbReference type="EMBL" id="LXQA011070366">
    <property type="protein sequence ID" value="MCI83576.1"/>
    <property type="molecule type" value="Genomic_DNA"/>
</dbReference>
<organism evidence="1 2">
    <name type="scientific">Trifolium medium</name>
    <dbReference type="NCBI Taxonomy" id="97028"/>
    <lineage>
        <taxon>Eukaryota</taxon>
        <taxon>Viridiplantae</taxon>
        <taxon>Streptophyta</taxon>
        <taxon>Embryophyta</taxon>
        <taxon>Tracheophyta</taxon>
        <taxon>Spermatophyta</taxon>
        <taxon>Magnoliopsida</taxon>
        <taxon>eudicotyledons</taxon>
        <taxon>Gunneridae</taxon>
        <taxon>Pentapetalae</taxon>
        <taxon>rosids</taxon>
        <taxon>fabids</taxon>
        <taxon>Fabales</taxon>
        <taxon>Fabaceae</taxon>
        <taxon>Papilionoideae</taxon>
        <taxon>50 kb inversion clade</taxon>
        <taxon>NPAAA clade</taxon>
        <taxon>Hologalegina</taxon>
        <taxon>IRL clade</taxon>
        <taxon>Trifolieae</taxon>
        <taxon>Trifolium</taxon>
    </lineage>
</organism>
<dbReference type="AlphaFoldDB" id="A0A392V5L2"/>
<accession>A0A392V5L2</accession>
<reference evidence="1 2" key="1">
    <citation type="journal article" date="2018" name="Front. Plant Sci.">
        <title>Red Clover (Trifolium pratense) and Zigzag Clover (T. medium) - A Picture of Genomic Similarities and Differences.</title>
        <authorList>
            <person name="Dluhosova J."/>
            <person name="Istvanek J."/>
            <person name="Nedelnik J."/>
            <person name="Repkova J."/>
        </authorList>
    </citation>
    <scope>NUCLEOTIDE SEQUENCE [LARGE SCALE GENOMIC DNA]</scope>
    <source>
        <strain evidence="2">cv. 10/8</strain>
        <tissue evidence="1">Leaf</tissue>
    </source>
</reference>
<feature type="non-terminal residue" evidence="1">
    <location>
        <position position="53"/>
    </location>
</feature>
<dbReference type="Proteomes" id="UP000265520">
    <property type="component" value="Unassembled WGS sequence"/>
</dbReference>
<proteinExistence type="predicted"/>